<gene>
    <name evidence="2" type="ORF">MMAB1_2856</name>
</gene>
<dbReference type="KEGG" id="mema:MMAB1_2856"/>
<dbReference type="AlphaFoldDB" id="A0A0X3BQ63"/>
<accession>A0A0X3BQ63</accession>
<feature type="region of interest" description="Disordered" evidence="1">
    <location>
        <begin position="27"/>
        <end position="64"/>
    </location>
</feature>
<sequence length="64" mass="6776">MTADRPIVPETDVRLLNWTVSSRVSIPNVSAYGARSPPNPDPGRDGTGQGSLPVANSGMPSWEI</sequence>
<evidence type="ECO:0000313" key="2">
    <source>
        <dbReference type="EMBL" id="CVK34069.1"/>
    </source>
</evidence>
<evidence type="ECO:0000313" key="3">
    <source>
        <dbReference type="Proteomes" id="UP000069850"/>
    </source>
</evidence>
<evidence type="ECO:0000256" key="1">
    <source>
        <dbReference type="SAM" id="MobiDB-lite"/>
    </source>
</evidence>
<name>A0A0X3BQ63_9EURY</name>
<dbReference type="EMBL" id="LT158599">
    <property type="protein sequence ID" value="CVK34069.1"/>
    <property type="molecule type" value="Genomic_DNA"/>
</dbReference>
<dbReference type="Proteomes" id="UP000069850">
    <property type="component" value="Chromosome 1"/>
</dbReference>
<organism evidence="2 3">
    <name type="scientific">Methanoculleus bourgensis</name>
    <dbReference type="NCBI Taxonomy" id="83986"/>
    <lineage>
        <taxon>Archaea</taxon>
        <taxon>Methanobacteriati</taxon>
        <taxon>Methanobacteriota</taxon>
        <taxon>Stenosarchaea group</taxon>
        <taxon>Methanomicrobia</taxon>
        <taxon>Methanomicrobiales</taxon>
        <taxon>Methanomicrobiaceae</taxon>
        <taxon>Methanoculleus</taxon>
    </lineage>
</organism>
<protein>
    <submittedName>
        <fullName evidence="2">Uncharacterized protein</fullName>
    </submittedName>
</protein>
<reference evidence="2 3" key="1">
    <citation type="submission" date="2016-01" db="EMBL/GenBank/DDBJ databases">
        <authorList>
            <person name="Manzoor S."/>
        </authorList>
    </citation>
    <scope>NUCLEOTIDE SEQUENCE [LARGE SCALE GENOMIC DNA]</scope>
    <source>
        <strain evidence="2">Methanoculleus sp MAB1</strain>
    </source>
</reference>
<proteinExistence type="predicted"/>